<evidence type="ECO:0000313" key="1">
    <source>
        <dbReference type="EMBL" id="AHE40116.1"/>
    </source>
</evidence>
<protein>
    <submittedName>
        <fullName evidence="1">Uncharacterized protein</fullName>
    </submittedName>
</protein>
<keyword evidence="1" id="KW-0614">Plasmid</keyword>
<dbReference type="EMBL" id="KF602051">
    <property type="protein sequence ID" value="AHE40116.1"/>
    <property type="molecule type" value="Genomic_DNA"/>
</dbReference>
<geneLocation type="plasmid" evidence="1">
    <name>pFRL6</name>
</geneLocation>
<name>V9Z9L5_9ACTN</name>
<dbReference type="RefSeq" id="WP_024127380.1">
    <property type="nucleotide sequence ID" value="NC_023286.1"/>
</dbReference>
<proteinExistence type="predicted"/>
<gene>
    <name evidence="1" type="ORF">pFRL6_29</name>
</gene>
<dbReference type="AlphaFoldDB" id="V9Z9L5"/>
<sequence>MLNLGFTGLALYISMYDTGALVTPHEADRVRAEAIARYGFDGLRGEAFKRALFCSAAEPENHCARFAWAQAAASFVDVA</sequence>
<reference evidence="1" key="1">
    <citation type="submission" date="2013-09" db="EMBL/GenBank/DDBJ databases">
        <title>Complete nucleotide sequence of Streptomyces linear plasmid pFRL6.</title>
        <authorList>
            <person name="Chen Z."/>
            <person name="Fang P."/>
            <person name="Qin Z."/>
        </authorList>
    </citation>
    <scope>NUCLEOTIDE SEQUENCE</scope>
    <source>
        <plasmid evidence="1">pFRL6</plasmid>
    </source>
</reference>
<organism evidence="1">
    <name type="scientific">Streptomyces sp. F12</name>
    <dbReference type="NCBI Taxonomy" id="1436084"/>
    <lineage>
        <taxon>Bacteria</taxon>
        <taxon>Bacillati</taxon>
        <taxon>Actinomycetota</taxon>
        <taxon>Actinomycetes</taxon>
        <taxon>Kitasatosporales</taxon>
        <taxon>Streptomycetaceae</taxon>
        <taxon>Streptomyces</taxon>
    </lineage>
</organism>
<accession>V9Z9L5</accession>